<dbReference type="Proteomes" id="UP000266745">
    <property type="component" value="Chromosome"/>
</dbReference>
<accession>A0A3G1B3X9</accession>
<reference evidence="1 2" key="1">
    <citation type="journal article" date="2016" name="Sci. Rep.">
        <title>A novel ammonia-oxidizing archaeon from wastewater treatment plant: Its enrichment, physiological and genomic characteristics.</title>
        <authorList>
            <person name="Li Y."/>
            <person name="Ding K."/>
            <person name="Wen X."/>
            <person name="Zhang B."/>
            <person name="Shen B."/>
            <person name="Yang Y."/>
        </authorList>
    </citation>
    <scope>NUCLEOTIDE SEQUENCE [LARGE SCALE GENOMIC DNA]</scope>
    <source>
        <strain evidence="1 2">SAT1</strain>
    </source>
</reference>
<dbReference type="AlphaFoldDB" id="A0A3G1B3X9"/>
<evidence type="ECO:0000313" key="2">
    <source>
        <dbReference type="Proteomes" id="UP000266745"/>
    </source>
</evidence>
<evidence type="ECO:0000313" key="1">
    <source>
        <dbReference type="EMBL" id="AJZ75623.1"/>
    </source>
</evidence>
<gene>
    <name evidence="1" type="ORF">SU86_003715</name>
</gene>
<proteinExistence type="predicted"/>
<keyword evidence="2" id="KW-1185">Reference proteome</keyword>
<dbReference type="GeneID" id="24875499"/>
<dbReference type="KEGG" id="tah:SU86_003715"/>
<dbReference type="RefSeq" id="WP_048188454.1">
    <property type="nucleotide sequence ID" value="NZ_CP011097.1"/>
</dbReference>
<dbReference type="EMBL" id="CP011097">
    <property type="protein sequence ID" value="AJZ75623.1"/>
    <property type="molecule type" value="Genomic_DNA"/>
</dbReference>
<organism evidence="1 2">
    <name type="scientific">Candidatus Nitrosotenuis cloacae</name>
    <dbReference type="NCBI Taxonomy" id="1603555"/>
    <lineage>
        <taxon>Archaea</taxon>
        <taxon>Nitrososphaerota</taxon>
        <taxon>Candidatus Nitrosotenuis</taxon>
    </lineage>
</organism>
<protein>
    <submittedName>
        <fullName evidence="1">Uncharacterized protein</fullName>
    </submittedName>
</protein>
<sequence length="163" mass="18814">MSFSAVTKELQGQLKSNLPQIMILLKKNPAMAYTRITEIGIGVGKKYNIQLLVNFPHENKIDEFDYYGKRDLSIIIDRQKKNFPIERQTIKEKAREIFGNAQIDDAYMYEGKEGVRVTFDGGRIDILPHSLHIWCMFDDKVSGYCDWLLSKVYDRDHSSATSS</sequence>
<name>A0A3G1B3X9_9ARCH</name>
<dbReference type="OrthoDB" id="9449at2157"/>